<protein>
    <submittedName>
        <fullName evidence="2">Chromosome undetermined SCAF15078, whole genome shotgun sequence</fullName>
    </submittedName>
</protein>
<evidence type="ECO:0000313" key="2">
    <source>
        <dbReference type="EMBL" id="CAG12327.1"/>
    </source>
</evidence>
<reference evidence="2" key="1">
    <citation type="journal article" date="2004" name="Nature">
        <title>Genome duplication in the teleost fish Tetraodon nigroviridis reveals the early vertebrate proto-karyotype.</title>
        <authorList>
            <person name="Jaillon O."/>
            <person name="Aury J.-M."/>
            <person name="Brunet F."/>
            <person name="Petit J.-L."/>
            <person name="Stange-Thomann N."/>
            <person name="Mauceli E."/>
            <person name="Bouneau L."/>
            <person name="Fischer C."/>
            <person name="Ozouf-Costaz C."/>
            <person name="Bernot A."/>
            <person name="Nicaud S."/>
            <person name="Jaffe D."/>
            <person name="Fisher S."/>
            <person name="Lutfalla G."/>
            <person name="Dossat C."/>
            <person name="Segurens B."/>
            <person name="Dasilva C."/>
            <person name="Salanoubat M."/>
            <person name="Levy M."/>
            <person name="Boudet N."/>
            <person name="Castellano S."/>
            <person name="Anthouard V."/>
            <person name="Jubin C."/>
            <person name="Castelli V."/>
            <person name="Katinka M."/>
            <person name="Vacherie B."/>
            <person name="Biemont C."/>
            <person name="Skalli Z."/>
            <person name="Cattolico L."/>
            <person name="Poulain J."/>
            <person name="De Berardinis V."/>
            <person name="Cruaud C."/>
            <person name="Duprat S."/>
            <person name="Brottier P."/>
            <person name="Coutanceau J.-P."/>
            <person name="Gouzy J."/>
            <person name="Parra G."/>
            <person name="Lardier G."/>
            <person name="Chapple C."/>
            <person name="McKernan K.J."/>
            <person name="McEwan P."/>
            <person name="Bosak S."/>
            <person name="Kellis M."/>
            <person name="Volff J.-N."/>
            <person name="Guigo R."/>
            <person name="Zody M.C."/>
            <person name="Mesirov J."/>
            <person name="Lindblad-Toh K."/>
            <person name="Birren B."/>
            <person name="Nusbaum C."/>
            <person name="Kahn D."/>
            <person name="Robinson-Rechavi M."/>
            <person name="Laudet V."/>
            <person name="Schachter V."/>
            <person name="Quetier F."/>
            <person name="Saurin W."/>
            <person name="Scarpelli C."/>
            <person name="Wincker P."/>
            <person name="Lander E.S."/>
            <person name="Weissenbach J."/>
            <person name="Roest Crollius H."/>
        </authorList>
    </citation>
    <scope>NUCLEOTIDE SEQUENCE [LARGE SCALE GENOMIC DNA]</scope>
</reference>
<name>Q4RH05_TETNG</name>
<feature type="non-terminal residue" evidence="2">
    <location>
        <position position="1"/>
    </location>
</feature>
<dbReference type="AlphaFoldDB" id="Q4RH05"/>
<evidence type="ECO:0000256" key="1">
    <source>
        <dbReference type="SAM" id="MobiDB-lite"/>
    </source>
</evidence>
<proteinExistence type="predicted"/>
<sequence length="134" mass="14376">QEAVPDGAEPRGGQHGAPLLGASGTGAAETRHDAPHQNHRVVQSEEEAVGEESGQNLKRDEQILARHSHGVYCCCAFFQAASFEAPVADALAALMVFPLPRKLQRKVRNIRFMSVLSEALGAVCHSSEHGKHCT</sequence>
<reference evidence="2" key="2">
    <citation type="submission" date="2004-02" db="EMBL/GenBank/DDBJ databases">
        <authorList>
            <consortium name="Genoscope"/>
            <consortium name="Whitehead Institute Centre for Genome Research"/>
        </authorList>
    </citation>
    <scope>NUCLEOTIDE SEQUENCE</scope>
</reference>
<dbReference type="KEGG" id="tng:GSTEN00034574G001"/>
<organism evidence="2">
    <name type="scientific">Tetraodon nigroviridis</name>
    <name type="common">Spotted green pufferfish</name>
    <name type="synonym">Chelonodon nigroviridis</name>
    <dbReference type="NCBI Taxonomy" id="99883"/>
    <lineage>
        <taxon>Eukaryota</taxon>
        <taxon>Metazoa</taxon>
        <taxon>Chordata</taxon>
        <taxon>Craniata</taxon>
        <taxon>Vertebrata</taxon>
        <taxon>Euteleostomi</taxon>
        <taxon>Actinopterygii</taxon>
        <taxon>Neopterygii</taxon>
        <taxon>Teleostei</taxon>
        <taxon>Neoteleostei</taxon>
        <taxon>Acanthomorphata</taxon>
        <taxon>Eupercaria</taxon>
        <taxon>Tetraodontiformes</taxon>
        <taxon>Tetradontoidea</taxon>
        <taxon>Tetraodontidae</taxon>
        <taxon>Tetraodon</taxon>
    </lineage>
</organism>
<gene>
    <name evidence="2" type="ORF">GSTENG00034574001</name>
</gene>
<accession>Q4RH05</accession>
<dbReference type="EMBL" id="CAAE01015078">
    <property type="protein sequence ID" value="CAG12327.1"/>
    <property type="molecule type" value="Genomic_DNA"/>
</dbReference>
<feature type="region of interest" description="Disordered" evidence="1">
    <location>
        <begin position="1"/>
        <end position="56"/>
    </location>
</feature>